<sequence length="16" mass="1784">GSVVKNSNWCCMQQSI</sequence>
<protein>
    <submittedName>
        <fullName evidence="1">Uncharacterized protein</fullName>
    </submittedName>
</protein>
<dbReference type="EnsemblMetazoa" id="Aqu2.1.16132_001">
    <property type="protein sequence ID" value="Aqu2.1.16132_001"/>
    <property type="gene ID" value="Aqu2.1.16132"/>
</dbReference>
<organism evidence="1">
    <name type="scientific">Amphimedon queenslandica</name>
    <name type="common">Sponge</name>
    <dbReference type="NCBI Taxonomy" id="400682"/>
    <lineage>
        <taxon>Eukaryota</taxon>
        <taxon>Metazoa</taxon>
        <taxon>Porifera</taxon>
        <taxon>Demospongiae</taxon>
        <taxon>Heteroscleromorpha</taxon>
        <taxon>Haplosclerida</taxon>
        <taxon>Niphatidae</taxon>
        <taxon>Amphimedon</taxon>
    </lineage>
</organism>
<dbReference type="InParanoid" id="A0A1X7TMI3"/>
<proteinExistence type="predicted"/>
<accession>A0A1X7TMI3</accession>
<name>A0A1X7TMI3_AMPQE</name>
<reference evidence="1" key="1">
    <citation type="submission" date="2017-05" db="UniProtKB">
        <authorList>
            <consortium name="EnsemblMetazoa"/>
        </authorList>
    </citation>
    <scope>IDENTIFICATION</scope>
</reference>
<evidence type="ECO:0000313" key="1">
    <source>
        <dbReference type="EnsemblMetazoa" id="Aqu2.1.16132_001"/>
    </source>
</evidence>
<dbReference type="AlphaFoldDB" id="A0A1X7TMI3"/>